<reference evidence="1 2" key="1">
    <citation type="submission" date="2018-07" db="EMBL/GenBank/DDBJ databases">
        <title>Brachybacteriurn paraconglorneratum KCTC 9916.</title>
        <authorList>
            <person name="Li Y."/>
        </authorList>
    </citation>
    <scope>NUCLEOTIDE SEQUENCE [LARGE SCALE GENOMIC DNA]</scope>
    <source>
        <strain evidence="1 2">KCTC 9916</strain>
    </source>
</reference>
<keyword evidence="2" id="KW-1185">Reference proteome</keyword>
<organism evidence="1 2">
    <name type="scientific">Brachybacterium paraconglomeratum</name>
    <dbReference type="NCBI Taxonomy" id="173362"/>
    <lineage>
        <taxon>Bacteria</taxon>
        <taxon>Bacillati</taxon>
        <taxon>Actinomycetota</taxon>
        <taxon>Actinomycetes</taxon>
        <taxon>Micrococcales</taxon>
        <taxon>Dermabacteraceae</taxon>
        <taxon>Brachybacterium</taxon>
    </lineage>
</organism>
<evidence type="ECO:0000313" key="1">
    <source>
        <dbReference type="EMBL" id="RRR18269.1"/>
    </source>
</evidence>
<dbReference type="RefSeq" id="WP_126987603.1">
    <property type="nucleotide sequence ID" value="NZ_ML133856.1"/>
</dbReference>
<dbReference type="Proteomes" id="UP000274327">
    <property type="component" value="Unassembled WGS sequence"/>
</dbReference>
<accession>A0A3R8SD90</accession>
<name>A0A3R8SD90_9MICO</name>
<dbReference type="AlphaFoldDB" id="A0A3R8SD90"/>
<comment type="caution">
    <text evidence="1">The sequence shown here is derived from an EMBL/GenBank/DDBJ whole genome shotgun (WGS) entry which is preliminary data.</text>
</comment>
<dbReference type="GeneID" id="78121552"/>
<protein>
    <submittedName>
        <fullName evidence="1">Uncharacterized protein</fullName>
    </submittedName>
</protein>
<dbReference type="EMBL" id="QOCI01000008">
    <property type="protein sequence ID" value="RRR18269.1"/>
    <property type="molecule type" value="Genomic_DNA"/>
</dbReference>
<gene>
    <name evidence="1" type="ORF">DS079_11020</name>
</gene>
<sequence length="70" mass="7830">MSRHRPGTRVRLRRGRVAHVVASIGTPDDGSRFTLCGMPVLLDDRAALDTDPDCQGCYTRPAARPRRKNR</sequence>
<proteinExistence type="predicted"/>
<evidence type="ECO:0000313" key="2">
    <source>
        <dbReference type="Proteomes" id="UP000274327"/>
    </source>
</evidence>